<protein>
    <submittedName>
        <fullName evidence="2">GNAT family N-acetyltransferase</fullName>
    </submittedName>
</protein>
<name>A0ABV8YC81_9DEIO</name>
<dbReference type="SUPFAM" id="SSF55729">
    <property type="entry name" value="Acyl-CoA N-acyltransferases (Nat)"/>
    <property type="match status" value="1"/>
</dbReference>
<feature type="region of interest" description="Disordered" evidence="1">
    <location>
        <begin position="124"/>
        <end position="144"/>
    </location>
</feature>
<dbReference type="RefSeq" id="WP_380130047.1">
    <property type="nucleotide sequence ID" value="NZ_JBHSEG010000010.1"/>
</dbReference>
<dbReference type="Proteomes" id="UP001595939">
    <property type="component" value="Unassembled WGS sequence"/>
</dbReference>
<proteinExistence type="predicted"/>
<evidence type="ECO:0000313" key="3">
    <source>
        <dbReference type="Proteomes" id="UP001595939"/>
    </source>
</evidence>
<dbReference type="Gene3D" id="3.40.630.30">
    <property type="match status" value="1"/>
</dbReference>
<reference evidence="3" key="1">
    <citation type="journal article" date="2019" name="Int. J. Syst. Evol. Microbiol.">
        <title>The Global Catalogue of Microorganisms (GCM) 10K type strain sequencing project: providing services to taxonomists for standard genome sequencing and annotation.</title>
        <authorList>
            <consortium name="The Broad Institute Genomics Platform"/>
            <consortium name="The Broad Institute Genome Sequencing Center for Infectious Disease"/>
            <person name="Wu L."/>
            <person name="Ma J."/>
        </authorList>
    </citation>
    <scope>NUCLEOTIDE SEQUENCE [LARGE SCALE GENOMIC DNA]</scope>
    <source>
        <strain evidence="3">CCUG 39970</strain>
    </source>
</reference>
<accession>A0ABV8YC81</accession>
<comment type="caution">
    <text evidence="2">The sequence shown here is derived from an EMBL/GenBank/DDBJ whole genome shotgun (WGS) entry which is preliminary data.</text>
</comment>
<keyword evidence="3" id="KW-1185">Reference proteome</keyword>
<dbReference type="InterPro" id="IPR016181">
    <property type="entry name" value="Acyl_CoA_acyltransferase"/>
</dbReference>
<evidence type="ECO:0000256" key="1">
    <source>
        <dbReference type="SAM" id="MobiDB-lite"/>
    </source>
</evidence>
<gene>
    <name evidence="2" type="ORF">ACFO0P_17370</name>
</gene>
<dbReference type="EMBL" id="JBHSEG010000010">
    <property type="protein sequence ID" value="MFC4455552.1"/>
    <property type="molecule type" value="Genomic_DNA"/>
</dbReference>
<sequence length="243" mass="27179">MITSRLRRVTDPQDPAIQAFGQLQNRVYFEPDMLIPAQYIAQMLAQPSGTRRDGLVVAENDSGELLGGTLFHYLPDADSGFGSFSGIRPDARGQGLLRRLDAERWRVLDELAGHPCPAVFIDVANPQRETPKQQEQERRAGSDALERRRKFHALGFRTVDVVYWQPVGGENGGPVKDMDLLVNLREPAPQIETSKVVATMRAYWTPWMGPERAARYARELEERAGGRTELPLLDAWEGPQGAS</sequence>
<evidence type="ECO:0000313" key="2">
    <source>
        <dbReference type="EMBL" id="MFC4455552.1"/>
    </source>
</evidence>
<feature type="compositionally biased region" description="Basic and acidic residues" evidence="1">
    <location>
        <begin position="129"/>
        <end position="144"/>
    </location>
</feature>
<organism evidence="2 3">
    <name type="scientific">Deinococcus sonorensis</name>
    <dbReference type="NCBI Taxonomy" id="309891"/>
    <lineage>
        <taxon>Bacteria</taxon>
        <taxon>Thermotogati</taxon>
        <taxon>Deinococcota</taxon>
        <taxon>Deinococci</taxon>
        <taxon>Deinococcales</taxon>
        <taxon>Deinococcaceae</taxon>
        <taxon>Deinococcus</taxon>
    </lineage>
</organism>